<evidence type="ECO:0000313" key="3">
    <source>
        <dbReference type="Ensembl" id="ENSPKIP00000016470.1"/>
    </source>
</evidence>
<organism evidence="3 4">
    <name type="scientific">Paramormyrops kingsleyae</name>
    <dbReference type="NCBI Taxonomy" id="1676925"/>
    <lineage>
        <taxon>Eukaryota</taxon>
        <taxon>Metazoa</taxon>
        <taxon>Chordata</taxon>
        <taxon>Craniata</taxon>
        <taxon>Vertebrata</taxon>
        <taxon>Euteleostomi</taxon>
        <taxon>Actinopterygii</taxon>
        <taxon>Neopterygii</taxon>
        <taxon>Teleostei</taxon>
        <taxon>Osteoglossocephala</taxon>
        <taxon>Osteoglossomorpha</taxon>
        <taxon>Osteoglossiformes</taxon>
        <taxon>Mormyridae</taxon>
        <taxon>Paramormyrops</taxon>
    </lineage>
</organism>
<keyword evidence="4" id="KW-1185">Reference proteome</keyword>
<dbReference type="CDD" id="cd01210">
    <property type="entry name" value="PTB_EPS8"/>
    <property type="match status" value="1"/>
</dbReference>
<accession>A0A3B3REZ3</accession>
<dbReference type="GO" id="GO:0035023">
    <property type="term" value="P:regulation of Rho protein signal transduction"/>
    <property type="evidence" value="ECO:0007669"/>
    <property type="project" value="TreeGrafter"/>
</dbReference>
<proteinExistence type="predicted"/>
<sequence length="367" mass="41704">MKHVIGVPVCYSMVGHRKCMLEGLLTCSMFCFALCVRYMVVGQEARMDSDGFRYDEPRFRDALLQDSKIPLGEPSSQNSIFTEFHLHGIPSSQNSIFTRPSGKFIYRQRKEFGEFIQRKPGQFQHRVEHLLTCELDGREVCTLDDCVTRLQLMDAKGQVWGQEMTLVVHDNSLQMIDIETKEILESLALGTITDTMAVLGRCVYSSLLLVAVQTSHQGAPSVFLFQCEETGADYVRIDLERVIKQWRASKGLQNSKSDRPESPVPKCTMTDKLMEHPVSFSRVHTCDPRQKDSESFQDTRHPLPQWHQPDYENSYTPPATTSHAQPPPAEREPPPPVRYTETERNVVSVFICYMTTSGCASSRPSTK</sequence>
<protein>
    <recommendedName>
        <fullName evidence="2">PTB domain-containing protein</fullName>
    </recommendedName>
</protein>
<dbReference type="InterPro" id="IPR011993">
    <property type="entry name" value="PH-like_dom_sf"/>
</dbReference>
<dbReference type="InterPro" id="IPR033928">
    <property type="entry name" value="EPS8_PTB"/>
</dbReference>
<dbReference type="InterPro" id="IPR039801">
    <property type="entry name" value="EPS8-like"/>
</dbReference>
<dbReference type="Proteomes" id="UP000261540">
    <property type="component" value="Unplaced"/>
</dbReference>
<name>A0A3B3REZ3_9TELE</name>
<dbReference type="GO" id="GO:0032587">
    <property type="term" value="C:ruffle membrane"/>
    <property type="evidence" value="ECO:0007669"/>
    <property type="project" value="TreeGrafter"/>
</dbReference>
<dbReference type="GeneTree" id="ENSGT00940000158169"/>
<dbReference type="AlphaFoldDB" id="A0A3B3REZ3"/>
<dbReference type="Pfam" id="PF08416">
    <property type="entry name" value="PTB"/>
    <property type="match status" value="1"/>
</dbReference>
<dbReference type="GO" id="GO:0031982">
    <property type="term" value="C:vesicle"/>
    <property type="evidence" value="ECO:0007669"/>
    <property type="project" value="TreeGrafter"/>
</dbReference>
<dbReference type="GO" id="GO:0007266">
    <property type="term" value="P:Rho protein signal transduction"/>
    <property type="evidence" value="ECO:0007669"/>
    <property type="project" value="TreeGrafter"/>
</dbReference>
<dbReference type="GO" id="GO:0003779">
    <property type="term" value="F:actin binding"/>
    <property type="evidence" value="ECO:0007669"/>
    <property type="project" value="TreeGrafter"/>
</dbReference>
<dbReference type="Ensembl" id="ENSPKIT00000040963.1">
    <property type="protein sequence ID" value="ENSPKIP00000016470.1"/>
    <property type="gene ID" value="ENSPKIG00000002782.1"/>
</dbReference>
<dbReference type="InterPro" id="IPR013625">
    <property type="entry name" value="PTB"/>
</dbReference>
<dbReference type="SUPFAM" id="SSF50729">
    <property type="entry name" value="PH domain-like"/>
    <property type="match status" value="1"/>
</dbReference>
<evidence type="ECO:0000313" key="4">
    <source>
        <dbReference type="Proteomes" id="UP000261540"/>
    </source>
</evidence>
<reference evidence="3" key="1">
    <citation type="submission" date="2025-08" db="UniProtKB">
        <authorList>
            <consortium name="Ensembl"/>
        </authorList>
    </citation>
    <scope>IDENTIFICATION</scope>
</reference>
<dbReference type="Gene3D" id="2.30.29.30">
    <property type="entry name" value="Pleckstrin-homology domain (PH domain)/Phosphotyrosine-binding domain (PTB)"/>
    <property type="match status" value="1"/>
</dbReference>
<evidence type="ECO:0000256" key="1">
    <source>
        <dbReference type="SAM" id="MobiDB-lite"/>
    </source>
</evidence>
<dbReference type="PANTHER" id="PTHR12287:SF22">
    <property type="entry name" value="EPIDERMAL GROWTH FACTOR RECEPTOR KINASE SUBSTRATE 8-LIKE PROTEIN 3"/>
    <property type="match status" value="1"/>
</dbReference>
<feature type="region of interest" description="Disordered" evidence="1">
    <location>
        <begin position="282"/>
        <end position="341"/>
    </location>
</feature>
<reference evidence="3" key="2">
    <citation type="submission" date="2025-09" db="UniProtKB">
        <authorList>
            <consortium name="Ensembl"/>
        </authorList>
    </citation>
    <scope>IDENTIFICATION</scope>
</reference>
<dbReference type="GO" id="GO:1900029">
    <property type="term" value="P:positive regulation of ruffle assembly"/>
    <property type="evidence" value="ECO:0007669"/>
    <property type="project" value="TreeGrafter"/>
</dbReference>
<evidence type="ECO:0000259" key="2">
    <source>
        <dbReference type="Pfam" id="PF08416"/>
    </source>
</evidence>
<dbReference type="STRING" id="1676925.ENSPKIP00000016470"/>
<feature type="domain" description="PTB" evidence="2">
    <location>
        <begin position="124"/>
        <end position="250"/>
    </location>
</feature>
<feature type="compositionally biased region" description="Polar residues" evidence="1">
    <location>
        <begin position="311"/>
        <end position="324"/>
    </location>
</feature>
<dbReference type="PANTHER" id="PTHR12287">
    <property type="entry name" value="EPIDERMAL GROWTH FACTOR RECEPTOR KINASE SUBSTRATE EPS8-RELATED PROTEIN"/>
    <property type="match status" value="1"/>
</dbReference>
<feature type="compositionally biased region" description="Basic and acidic residues" evidence="1">
    <location>
        <begin position="284"/>
        <end position="301"/>
    </location>
</feature>
<feature type="region of interest" description="Disordered" evidence="1">
    <location>
        <begin position="250"/>
        <end position="270"/>
    </location>
</feature>